<gene>
    <name evidence="2" type="ORF">SAMN04487992_101584</name>
</gene>
<name>A0A1G7DI46_9FLAO</name>
<dbReference type="Proteomes" id="UP000182114">
    <property type="component" value="Unassembled WGS sequence"/>
</dbReference>
<dbReference type="RefSeq" id="WP_074537307.1">
    <property type="nucleotide sequence ID" value="NZ_FNBD01000001.1"/>
</dbReference>
<accession>A0A1G7DI46</accession>
<feature type="region of interest" description="Disordered" evidence="1">
    <location>
        <begin position="1"/>
        <end position="38"/>
    </location>
</feature>
<keyword evidence="3" id="KW-1185">Reference proteome</keyword>
<evidence type="ECO:0000256" key="1">
    <source>
        <dbReference type="SAM" id="MobiDB-lite"/>
    </source>
</evidence>
<organism evidence="2 3">
    <name type="scientific">Cellulophaga baltica</name>
    <dbReference type="NCBI Taxonomy" id="76594"/>
    <lineage>
        <taxon>Bacteria</taxon>
        <taxon>Pseudomonadati</taxon>
        <taxon>Bacteroidota</taxon>
        <taxon>Flavobacteriia</taxon>
        <taxon>Flavobacteriales</taxon>
        <taxon>Flavobacteriaceae</taxon>
        <taxon>Cellulophaga</taxon>
    </lineage>
</organism>
<sequence>MITDNKNQHKERKYGGLDNTVQQNHSLDQEPRDLEATKNANEEIEHPVNNGGVEASILDFDLEEQWLAVRDEYLAHYPNILESETQYEKGSFNTIIENLAKRRQRTTKEIHTEIRDWNTKK</sequence>
<feature type="compositionally biased region" description="Basic and acidic residues" evidence="1">
    <location>
        <begin position="27"/>
        <end position="38"/>
    </location>
</feature>
<dbReference type="AlphaFoldDB" id="A0A1G7DI46"/>
<dbReference type="eggNOG" id="ENOG5030S58">
    <property type="taxonomic scope" value="Bacteria"/>
</dbReference>
<evidence type="ECO:0000313" key="2">
    <source>
        <dbReference type="EMBL" id="SDE51149.1"/>
    </source>
</evidence>
<evidence type="ECO:0000313" key="3">
    <source>
        <dbReference type="Proteomes" id="UP000182114"/>
    </source>
</evidence>
<reference evidence="3" key="1">
    <citation type="submission" date="2016-10" db="EMBL/GenBank/DDBJ databases">
        <authorList>
            <person name="Varghese N."/>
            <person name="Submissions S."/>
        </authorList>
    </citation>
    <scope>NUCLEOTIDE SEQUENCE [LARGE SCALE GENOMIC DNA]</scope>
    <source>
        <strain evidence="3">DSM 24729</strain>
    </source>
</reference>
<proteinExistence type="predicted"/>
<dbReference type="EMBL" id="FNBD01000001">
    <property type="protein sequence ID" value="SDE51149.1"/>
    <property type="molecule type" value="Genomic_DNA"/>
</dbReference>
<protein>
    <submittedName>
        <fullName evidence="2">Uncharacterized protein</fullName>
    </submittedName>
</protein>